<organism evidence="3 4">
    <name type="scientific">Diploscapter pachys</name>
    <dbReference type="NCBI Taxonomy" id="2018661"/>
    <lineage>
        <taxon>Eukaryota</taxon>
        <taxon>Metazoa</taxon>
        <taxon>Ecdysozoa</taxon>
        <taxon>Nematoda</taxon>
        <taxon>Chromadorea</taxon>
        <taxon>Rhabditida</taxon>
        <taxon>Rhabditina</taxon>
        <taxon>Rhabditomorpha</taxon>
        <taxon>Rhabditoidea</taxon>
        <taxon>Rhabditidae</taxon>
        <taxon>Diploscapter</taxon>
    </lineage>
</organism>
<proteinExistence type="predicted"/>
<dbReference type="Proteomes" id="UP000218231">
    <property type="component" value="Unassembled WGS sequence"/>
</dbReference>
<dbReference type="EMBL" id="LIAE01007617">
    <property type="protein sequence ID" value="PAV78094.1"/>
    <property type="molecule type" value="Genomic_DNA"/>
</dbReference>
<evidence type="ECO:0000256" key="2">
    <source>
        <dbReference type="SAM" id="SignalP"/>
    </source>
</evidence>
<gene>
    <name evidence="3" type="ORF">WR25_12174</name>
</gene>
<comment type="caution">
    <text evidence="3">The sequence shown here is derived from an EMBL/GenBank/DDBJ whole genome shotgun (WGS) entry which is preliminary data.</text>
</comment>
<evidence type="ECO:0000313" key="4">
    <source>
        <dbReference type="Proteomes" id="UP000218231"/>
    </source>
</evidence>
<feature type="signal peptide" evidence="2">
    <location>
        <begin position="1"/>
        <end position="18"/>
    </location>
</feature>
<sequence length="208" mass="23215">MQMKSQILLALLIGFVAADELDVEGQAIYDKALGLRKELRKLVDSISDDDQRFAVDTKLLENEESDLEDMANKYKEITDETDGDNKEEEEDEDNSSVSDKDEIEANEDDEIDSEESDESEAELREKRETELNETQPGEMQTSNNTETQIAECQNRGMAEDEDIGDEEEEEAGLLAGGLTEPGEEEEEIGSGEEGLSSRDGELHRDGID</sequence>
<evidence type="ECO:0000313" key="3">
    <source>
        <dbReference type="EMBL" id="PAV78094.1"/>
    </source>
</evidence>
<accession>A0A2A2KVW8</accession>
<feature type="compositionally biased region" description="Acidic residues" evidence="1">
    <location>
        <begin position="79"/>
        <end position="94"/>
    </location>
</feature>
<feature type="compositionally biased region" description="Acidic residues" evidence="1">
    <location>
        <begin position="159"/>
        <end position="171"/>
    </location>
</feature>
<feature type="compositionally biased region" description="Acidic residues" evidence="1">
    <location>
        <begin position="101"/>
        <end position="120"/>
    </location>
</feature>
<feature type="region of interest" description="Disordered" evidence="1">
    <location>
        <begin position="60"/>
        <end position="208"/>
    </location>
</feature>
<feature type="compositionally biased region" description="Acidic residues" evidence="1">
    <location>
        <begin position="181"/>
        <end position="190"/>
    </location>
</feature>
<name>A0A2A2KVW8_9BILA</name>
<feature type="chain" id="PRO_5013081677" evidence="2">
    <location>
        <begin position="19"/>
        <end position="208"/>
    </location>
</feature>
<keyword evidence="4" id="KW-1185">Reference proteome</keyword>
<protein>
    <submittedName>
        <fullName evidence="3">Uncharacterized protein</fullName>
    </submittedName>
</protein>
<keyword evidence="2" id="KW-0732">Signal</keyword>
<feature type="compositionally biased region" description="Basic and acidic residues" evidence="1">
    <location>
        <begin position="195"/>
        <end position="208"/>
    </location>
</feature>
<reference evidence="3 4" key="1">
    <citation type="journal article" date="2017" name="Curr. Biol.">
        <title>Genome architecture and evolution of a unichromosomal asexual nematode.</title>
        <authorList>
            <person name="Fradin H."/>
            <person name="Zegar C."/>
            <person name="Gutwein M."/>
            <person name="Lucas J."/>
            <person name="Kovtun M."/>
            <person name="Corcoran D."/>
            <person name="Baugh L.R."/>
            <person name="Kiontke K."/>
            <person name="Gunsalus K."/>
            <person name="Fitch D.H."/>
            <person name="Piano F."/>
        </authorList>
    </citation>
    <scope>NUCLEOTIDE SEQUENCE [LARGE SCALE GENOMIC DNA]</scope>
    <source>
        <strain evidence="3">PF1309</strain>
    </source>
</reference>
<dbReference type="AlphaFoldDB" id="A0A2A2KVW8"/>
<evidence type="ECO:0000256" key="1">
    <source>
        <dbReference type="SAM" id="MobiDB-lite"/>
    </source>
</evidence>
<feature type="compositionally biased region" description="Basic and acidic residues" evidence="1">
    <location>
        <begin position="121"/>
        <end position="130"/>
    </location>
</feature>
<feature type="compositionally biased region" description="Polar residues" evidence="1">
    <location>
        <begin position="132"/>
        <end position="151"/>
    </location>
</feature>